<organism evidence="2">
    <name type="scientific">hydrothermal vent metagenome</name>
    <dbReference type="NCBI Taxonomy" id="652676"/>
    <lineage>
        <taxon>unclassified sequences</taxon>
        <taxon>metagenomes</taxon>
        <taxon>ecological metagenomes</taxon>
    </lineage>
</organism>
<dbReference type="AlphaFoldDB" id="A0A3B0Y7I1"/>
<evidence type="ECO:0000256" key="1">
    <source>
        <dbReference type="SAM" id="Phobius"/>
    </source>
</evidence>
<dbReference type="EMBL" id="UOFL01000022">
    <property type="protein sequence ID" value="VAW71487.1"/>
    <property type="molecule type" value="Genomic_DNA"/>
</dbReference>
<proteinExistence type="predicted"/>
<evidence type="ECO:0000313" key="2">
    <source>
        <dbReference type="EMBL" id="VAW71487.1"/>
    </source>
</evidence>
<sequence length="145" mass="15993">MTKLKNQFRYFGIMGVVFGIVGIVFAFYQSDFTEVTKPPPKPERTLKELALEASKALIKNKWLGGKKQASVSSTLPIEKPHNWVQISYIALGLMAIIFGAISWIRKENIRVAGVAVSFGLMAVAWQYVFIAVGVAVLFIIISSLG</sequence>
<accession>A0A3B0Y7I1</accession>
<keyword evidence="1" id="KW-1133">Transmembrane helix</keyword>
<feature type="transmembrane region" description="Helical" evidence="1">
    <location>
        <begin position="7"/>
        <end position="28"/>
    </location>
</feature>
<feature type="transmembrane region" description="Helical" evidence="1">
    <location>
        <begin position="83"/>
        <end position="104"/>
    </location>
</feature>
<reference evidence="2" key="1">
    <citation type="submission" date="2018-06" db="EMBL/GenBank/DDBJ databases">
        <authorList>
            <person name="Zhirakovskaya E."/>
        </authorList>
    </citation>
    <scope>NUCLEOTIDE SEQUENCE</scope>
</reference>
<feature type="transmembrane region" description="Helical" evidence="1">
    <location>
        <begin position="111"/>
        <end position="141"/>
    </location>
</feature>
<keyword evidence="1" id="KW-0472">Membrane</keyword>
<protein>
    <submittedName>
        <fullName evidence="2">Uncharacterized protein</fullName>
    </submittedName>
</protein>
<keyword evidence="1" id="KW-0812">Transmembrane</keyword>
<name>A0A3B0Y7I1_9ZZZZ</name>
<gene>
    <name evidence="2" type="ORF">MNBD_GAMMA12-3810</name>
</gene>